<organism evidence="1 2">
    <name type="scientific">Piscibacillus salipiscarius</name>
    <dbReference type="NCBI Taxonomy" id="299480"/>
    <lineage>
        <taxon>Bacteria</taxon>
        <taxon>Bacillati</taxon>
        <taxon>Bacillota</taxon>
        <taxon>Bacilli</taxon>
        <taxon>Bacillales</taxon>
        <taxon>Bacillaceae</taxon>
        <taxon>Piscibacillus</taxon>
    </lineage>
</organism>
<dbReference type="PROSITE" id="PS51257">
    <property type="entry name" value="PROKAR_LIPOPROTEIN"/>
    <property type="match status" value="1"/>
</dbReference>
<accession>A0ABW5QEC3</accession>
<dbReference type="Proteomes" id="UP001597452">
    <property type="component" value="Unassembled WGS sequence"/>
</dbReference>
<keyword evidence="2" id="KW-1185">Reference proteome</keyword>
<evidence type="ECO:0008006" key="3">
    <source>
        <dbReference type="Google" id="ProtNLM"/>
    </source>
</evidence>
<dbReference type="EMBL" id="JBHUMZ010000052">
    <property type="protein sequence ID" value="MFD2640251.1"/>
    <property type="molecule type" value="Genomic_DNA"/>
</dbReference>
<gene>
    <name evidence="1" type="ORF">ACFSW4_15385</name>
</gene>
<name>A0ABW5QEC3_9BACI</name>
<proteinExistence type="predicted"/>
<protein>
    <recommendedName>
        <fullName evidence="3">DUF4367 domain-containing protein</fullName>
    </recommendedName>
</protein>
<evidence type="ECO:0000313" key="1">
    <source>
        <dbReference type="EMBL" id="MFD2640251.1"/>
    </source>
</evidence>
<evidence type="ECO:0000313" key="2">
    <source>
        <dbReference type="Proteomes" id="UP001597452"/>
    </source>
</evidence>
<reference evidence="2" key="1">
    <citation type="journal article" date="2019" name="Int. J. Syst. Evol. Microbiol.">
        <title>The Global Catalogue of Microorganisms (GCM) 10K type strain sequencing project: providing services to taxonomists for standard genome sequencing and annotation.</title>
        <authorList>
            <consortium name="The Broad Institute Genomics Platform"/>
            <consortium name="The Broad Institute Genome Sequencing Center for Infectious Disease"/>
            <person name="Wu L."/>
            <person name="Ma J."/>
        </authorList>
    </citation>
    <scope>NUCLEOTIDE SEQUENCE [LARGE SCALE GENOMIC DNA]</scope>
    <source>
        <strain evidence="2">TISTR 1571</strain>
    </source>
</reference>
<dbReference type="RefSeq" id="WP_054753264.1">
    <property type="nucleotide sequence ID" value="NZ_JBHUMZ010000052.1"/>
</dbReference>
<sequence>MFKKRLVLAFIVLMLVIIMSGCLNSEEDTIEESETVVKEMFLSDAEIERNFEAEEFKMYKPESLEFSESRGQNLIFFEEEQPYILFINELEAPNSKWYYDELKQKEEQLHLRTFETEEQFAYYSVKEKEEGQYEVQVGIGGVKMATKTEADDLIDDVQEMMKMVKSINTK</sequence>
<comment type="caution">
    <text evidence="1">The sequence shown here is derived from an EMBL/GenBank/DDBJ whole genome shotgun (WGS) entry which is preliminary data.</text>
</comment>